<dbReference type="OrthoDB" id="972532at2759"/>
<gene>
    <name evidence="2" type="ORF">M422DRAFT_256583</name>
</gene>
<protein>
    <submittedName>
        <fullName evidence="2">Uncharacterized protein</fullName>
    </submittedName>
</protein>
<proteinExistence type="predicted"/>
<feature type="transmembrane region" description="Helical" evidence="1">
    <location>
        <begin position="284"/>
        <end position="306"/>
    </location>
</feature>
<keyword evidence="1" id="KW-1133">Transmembrane helix</keyword>
<feature type="transmembrane region" description="Helical" evidence="1">
    <location>
        <begin position="352"/>
        <end position="385"/>
    </location>
</feature>
<accession>A0A0C9VRJ5</accession>
<organism evidence="2 3">
    <name type="scientific">Sphaerobolus stellatus (strain SS14)</name>
    <dbReference type="NCBI Taxonomy" id="990650"/>
    <lineage>
        <taxon>Eukaryota</taxon>
        <taxon>Fungi</taxon>
        <taxon>Dikarya</taxon>
        <taxon>Basidiomycota</taxon>
        <taxon>Agaricomycotina</taxon>
        <taxon>Agaricomycetes</taxon>
        <taxon>Phallomycetidae</taxon>
        <taxon>Geastrales</taxon>
        <taxon>Sphaerobolaceae</taxon>
        <taxon>Sphaerobolus</taxon>
    </lineage>
</organism>
<sequence>MDNWEASKLAALYAAHSTRPDGKWNRILAIYSSTTWRLPFWPNLPLQDHCGSRIQLLREVTGVYHPLLNTHQQSNEENADAFIEENGYVHKFSHHLGIFDQKLISFTTEARQLGRSSGILLATRKLRQQLARLDFVLRENTAHLVPKFRDFHIPMYGSHSNVPVWTKHAAKRALDIQKIPGEILALANALHDFRVRLDEFQEYDDAGIDIKSSLKSFENDLKYWHGSLDPDQWSFRSWSVQRYVYQISLEVGNRIAELSVDLKLFIELGIPTIRHGQKRSTENLLNISTGATFFSAVTATMIQISYTSEGRLITIVNTFWYISLVLSIGAALNSLISMTWRQSVHGSRGHSLPLFVVVWLTGSPPAFLGVSFVCFSIGLVLFVWTSEPHPITYASTLVAAIVTIFGILILVAWMARERILASPDTQDTSLRNAELNNLAYFQSHKITFDGSESDQELDPEAFFETEHPDQIMDDNASETYYETESIYEKPKRTVLGLLSRAQDRLNMVFNREDAGTTTTTTIDDIVYEAPVDMEGQHESNPVARARWKRVLPVVATVLRLQRSSIASSEKDIDLPTRANSTDELPWYPELITSLEGSALQSGVPIQIGGGQINEKYGNIQCFKFSPNGRYLAVTWLVS</sequence>
<evidence type="ECO:0000313" key="3">
    <source>
        <dbReference type="Proteomes" id="UP000054279"/>
    </source>
</evidence>
<evidence type="ECO:0000256" key="1">
    <source>
        <dbReference type="SAM" id="Phobius"/>
    </source>
</evidence>
<keyword evidence="1" id="KW-0472">Membrane</keyword>
<keyword evidence="1" id="KW-0812">Transmembrane</keyword>
<keyword evidence="3" id="KW-1185">Reference proteome</keyword>
<evidence type="ECO:0000313" key="2">
    <source>
        <dbReference type="EMBL" id="KIJ40611.1"/>
    </source>
</evidence>
<dbReference type="HOGENOM" id="CLU_429041_0_0_1"/>
<feature type="transmembrane region" description="Helical" evidence="1">
    <location>
        <begin position="391"/>
        <end position="413"/>
    </location>
</feature>
<dbReference type="AlphaFoldDB" id="A0A0C9VRJ5"/>
<reference evidence="2 3" key="1">
    <citation type="submission" date="2014-06" db="EMBL/GenBank/DDBJ databases">
        <title>Evolutionary Origins and Diversification of the Mycorrhizal Mutualists.</title>
        <authorList>
            <consortium name="DOE Joint Genome Institute"/>
            <consortium name="Mycorrhizal Genomics Consortium"/>
            <person name="Kohler A."/>
            <person name="Kuo A."/>
            <person name="Nagy L.G."/>
            <person name="Floudas D."/>
            <person name="Copeland A."/>
            <person name="Barry K.W."/>
            <person name="Cichocki N."/>
            <person name="Veneault-Fourrey C."/>
            <person name="LaButti K."/>
            <person name="Lindquist E.A."/>
            <person name="Lipzen A."/>
            <person name="Lundell T."/>
            <person name="Morin E."/>
            <person name="Murat C."/>
            <person name="Riley R."/>
            <person name="Ohm R."/>
            <person name="Sun H."/>
            <person name="Tunlid A."/>
            <person name="Henrissat B."/>
            <person name="Grigoriev I.V."/>
            <person name="Hibbett D.S."/>
            <person name="Martin F."/>
        </authorList>
    </citation>
    <scope>NUCLEOTIDE SEQUENCE [LARGE SCALE GENOMIC DNA]</scope>
    <source>
        <strain evidence="2 3">SS14</strain>
    </source>
</reference>
<dbReference type="Proteomes" id="UP000054279">
    <property type="component" value="Unassembled WGS sequence"/>
</dbReference>
<dbReference type="EMBL" id="KN837143">
    <property type="protein sequence ID" value="KIJ40611.1"/>
    <property type="molecule type" value="Genomic_DNA"/>
</dbReference>
<name>A0A0C9VRJ5_SPHS4</name>
<feature type="transmembrane region" description="Helical" evidence="1">
    <location>
        <begin position="318"/>
        <end position="340"/>
    </location>
</feature>